<evidence type="ECO:0000256" key="1">
    <source>
        <dbReference type="SAM" id="Phobius"/>
    </source>
</evidence>
<gene>
    <name evidence="4" type="ORF">DFR42_10367</name>
</gene>
<keyword evidence="5" id="KW-1185">Reference proteome</keyword>
<dbReference type="EMBL" id="QJKB01000003">
    <property type="protein sequence ID" value="PXX43799.1"/>
    <property type="molecule type" value="Genomic_DNA"/>
</dbReference>
<dbReference type="SMART" id="SM01080">
    <property type="entry name" value="CHASE2"/>
    <property type="match status" value="1"/>
</dbReference>
<protein>
    <submittedName>
        <fullName evidence="4">Adenylate cyclase</fullName>
    </submittedName>
</protein>
<keyword evidence="1" id="KW-0472">Membrane</keyword>
<dbReference type="PROSITE" id="PS50125">
    <property type="entry name" value="GUANYLATE_CYCLASE_2"/>
    <property type="match status" value="1"/>
</dbReference>
<feature type="signal peptide" evidence="2">
    <location>
        <begin position="1"/>
        <end position="27"/>
    </location>
</feature>
<dbReference type="PANTHER" id="PTHR43081:SF1">
    <property type="entry name" value="ADENYLATE CYCLASE, TERMINAL-DIFFERENTIATION SPECIFIC"/>
    <property type="match status" value="1"/>
</dbReference>
<dbReference type="InterPro" id="IPR050697">
    <property type="entry name" value="Adenylyl/Guanylyl_Cyclase_3/4"/>
</dbReference>
<feature type="chain" id="PRO_5016410982" evidence="2">
    <location>
        <begin position="28"/>
        <end position="755"/>
    </location>
</feature>
<reference evidence="4 5" key="1">
    <citation type="submission" date="2018-05" db="EMBL/GenBank/DDBJ databases">
        <title>Genomic Encyclopedia of Type Strains, Phase IV (KMG-IV): sequencing the most valuable type-strain genomes for metagenomic binning, comparative biology and taxonomic classification.</title>
        <authorList>
            <person name="Goeker M."/>
        </authorList>
    </citation>
    <scope>NUCLEOTIDE SEQUENCE [LARGE SCALE GENOMIC DNA]</scope>
    <source>
        <strain evidence="4 5">DSM 19792</strain>
    </source>
</reference>
<feature type="domain" description="Guanylate cyclase" evidence="3">
    <location>
        <begin position="497"/>
        <end position="629"/>
    </location>
</feature>
<evidence type="ECO:0000256" key="2">
    <source>
        <dbReference type="SAM" id="SignalP"/>
    </source>
</evidence>
<keyword evidence="1" id="KW-0812">Transmembrane</keyword>
<dbReference type="Pfam" id="PF05226">
    <property type="entry name" value="CHASE2"/>
    <property type="match status" value="1"/>
</dbReference>
<dbReference type="Pfam" id="PF00211">
    <property type="entry name" value="Guanylate_cyc"/>
    <property type="match status" value="1"/>
</dbReference>
<dbReference type="Gene3D" id="3.30.70.1230">
    <property type="entry name" value="Nucleotide cyclase"/>
    <property type="match status" value="1"/>
</dbReference>
<comment type="caution">
    <text evidence="4">The sequence shown here is derived from an EMBL/GenBank/DDBJ whole genome shotgun (WGS) entry which is preliminary data.</text>
</comment>
<dbReference type="RefSeq" id="WP_342766842.1">
    <property type="nucleotide sequence ID" value="NZ_QJKB01000003.1"/>
</dbReference>
<sequence>MQKHINKLTRWGICVLLIVMAALQANGNLPTTLIEKVDYFIYDLRMRWEPTTFNPDIVIVNIDEKSLQEVGQWPWNRGVVADLIERLTDDYHARAVGLDIVFSEPDNSTGIQVLEGLAQKELKENAGFVAQMPALRKELDFDDKLARTLAGRPVVLGYVFSNTPNDNSKGLLPTPAFVDADLGERSFESAIYTKYTANLPELQKAAITGGFFNPSPDADGVIRGIPLLAKHGAGYYEALSLATARIALNASKVKPVFLQADGINSQSFLNNYGSIEAIKLNSTPNKRIPVEPLLTALIHYKSKGGPNGGGFAYVSASDVLKKRLAVDKLKEKIILIGTTAAGLKDLRTAPLGLDYPGVEMHANVIASILDGDVKQRSDSTRGFEVIQVCLIGLLLSFALSRFKALAAVMCTTAMLVLVIAFNYWMYQSFNLVQPLATVLLLIAALFVFNITWGYLVESRKLRGVVRRFGEYVAPELVAVMAEEPDSYTMEGEIRELTVMFSDVRGFTTISESLSAADLREYINIYLTAMSEEIRGNRGTLDKYIGDCVMAFWGAPVRLEEHARLAVASALKMQSIAQGLSADFVKRGWPALKIGVGLNTGEVRVGDMGSKIRLAYTVMGDAVNLSSRLEGITKVYGVGVVVGEATKTAAAEFAYRELDRVRVKGKTRPISIFEPIAIAASIDDAQSALLELWHQALDDFRAQQWDVAEKSFLSYLQVRAEDLASQVFLERIAHYRQNPLPADWDGVATFVSKFSE</sequence>
<proteinExistence type="predicted"/>
<accession>A0A318J912</accession>
<dbReference type="PANTHER" id="PTHR43081">
    <property type="entry name" value="ADENYLATE CYCLASE, TERMINAL-DIFFERENTIATION SPECIFIC-RELATED"/>
    <property type="match status" value="1"/>
</dbReference>
<keyword evidence="1" id="KW-1133">Transmembrane helix</keyword>
<keyword evidence="2" id="KW-0732">Signal</keyword>
<dbReference type="GO" id="GO:0035556">
    <property type="term" value="P:intracellular signal transduction"/>
    <property type="evidence" value="ECO:0007669"/>
    <property type="project" value="InterPro"/>
</dbReference>
<dbReference type="InterPro" id="IPR029787">
    <property type="entry name" value="Nucleotide_cyclase"/>
</dbReference>
<dbReference type="GO" id="GO:0006171">
    <property type="term" value="P:cAMP biosynthetic process"/>
    <property type="evidence" value="ECO:0007669"/>
    <property type="project" value="TreeGrafter"/>
</dbReference>
<dbReference type="Proteomes" id="UP000247792">
    <property type="component" value="Unassembled WGS sequence"/>
</dbReference>
<evidence type="ECO:0000313" key="4">
    <source>
        <dbReference type="EMBL" id="PXX43799.1"/>
    </source>
</evidence>
<dbReference type="InterPro" id="IPR007890">
    <property type="entry name" value="CHASE2"/>
</dbReference>
<dbReference type="SMART" id="SM00044">
    <property type="entry name" value="CYCc"/>
    <property type="match status" value="1"/>
</dbReference>
<name>A0A318J912_9BURK</name>
<feature type="transmembrane region" description="Helical" evidence="1">
    <location>
        <begin position="431"/>
        <end position="456"/>
    </location>
</feature>
<dbReference type="AlphaFoldDB" id="A0A318J912"/>
<feature type="transmembrane region" description="Helical" evidence="1">
    <location>
        <begin position="406"/>
        <end position="425"/>
    </location>
</feature>
<organism evidence="4 5">
    <name type="scientific">Undibacterium pigrum</name>
    <dbReference type="NCBI Taxonomy" id="401470"/>
    <lineage>
        <taxon>Bacteria</taxon>
        <taxon>Pseudomonadati</taxon>
        <taxon>Pseudomonadota</taxon>
        <taxon>Betaproteobacteria</taxon>
        <taxon>Burkholderiales</taxon>
        <taxon>Oxalobacteraceae</taxon>
        <taxon>Undibacterium</taxon>
    </lineage>
</organism>
<evidence type="ECO:0000259" key="3">
    <source>
        <dbReference type="PROSITE" id="PS50125"/>
    </source>
</evidence>
<dbReference type="GO" id="GO:0004016">
    <property type="term" value="F:adenylate cyclase activity"/>
    <property type="evidence" value="ECO:0007669"/>
    <property type="project" value="UniProtKB-ARBA"/>
</dbReference>
<dbReference type="SUPFAM" id="SSF55073">
    <property type="entry name" value="Nucleotide cyclase"/>
    <property type="match status" value="1"/>
</dbReference>
<dbReference type="CDD" id="cd07302">
    <property type="entry name" value="CHD"/>
    <property type="match status" value="1"/>
</dbReference>
<evidence type="ECO:0000313" key="5">
    <source>
        <dbReference type="Proteomes" id="UP000247792"/>
    </source>
</evidence>
<dbReference type="InterPro" id="IPR001054">
    <property type="entry name" value="A/G_cyclase"/>
</dbReference>